<accession>A0A8S2G2D8</accession>
<evidence type="ECO:0000313" key="3">
    <source>
        <dbReference type="Proteomes" id="UP000677228"/>
    </source>
</evidence>
<comment type="caution">
    <text evidence="1">The sequence shown here is derived from an EMBL/GenBank/DDBJ whole genome shotgun (WGS) entry which is preliminary data.</text>
</comment>
<protein>
    <recommendedName>
        <fullName evidence="4">HTH CENPB-type domain-containing protein</fullName>
    </recommendedName>
</protein>
<evidence type="ECO:0000313" key="2">
    <source>
        <dbReference type="EMBL" id="CAF4433683.1"/>
    </source>
</evidence>
<organism evidence="1 3">
    <name type="scientific">Didymodactylos carnosus</name>
    <dbReference type="NCBI Taxonomy" id="1234261"/>
    <lineage>
        <taxon>Eukaryota</taxon>
        <taxon>Metazoa</taxon>
        <taxon>Spiralia</taxon>
        <taxon>Gnathifera</taxon>
        <taxon>Rotifera</taxon>
        <taxon>Eurotatoria</taxon>
        <taxon>Bdelloidea</taxon>
        <taxon>Philodinida</taxon>
        <taxon>Philodinidae</taxon>
        <taxon>Didymodactylos</taxon>
    </lineage>
</organism>
<dbReference type="EMBL" id="CAJOBA010079284">
    <property type="protein sequence ID" value="CAF4433683.1"/>
    <property type="molecule type" value="Genomic_DNA"/>
</dbReference>
<dbReference type="Proteomes" id="UP000682733">
    <property type="component" value="Unassembled WGS sequence"/>
</dbReference>
<reference evidence="1" key="1">
    <citation type="submission" date="2021-02" db="EMBL/GenBank/DDBJ databases">
        <authorList>
            <person name="Nowell W R."/>
        </authorList>
    </citation>
    <scope>NUCLEOTIDE SEQUENCE</scope>
</reference>
<dbReference type="Proteomes" id="UP000677228">
    <property type="component" value="Unassembled WGS sequence"/>
</dbReference>
<sequence length="146" mass="16830">MPPSTICKHALYNLNVGAGQQSILSKDQEALIVKMLATFDDWGFPCTRRKTIDLTTKFIREAGSCSKFRTGYPGIEWLRLFLKRWSNELKQRSSALLEKCRAVALIEDRVNVWFKNYGDVLEKLDIRDRPSQVFNMDETGTLQLNL</sequence>
<proteinExistence type="predicted"/>
<dbReference type="AlphaFoldDB" id="A0A8S2G2D8"/>
<gene>
    <name evidence="1" type="ORF">OVA965_LOCUS42961</name>
    <name evidence="2" type="ORF">TMI583_LOCUS45035</name>
</gene>
<name>A0A8S2G2D8_9BILA</name>
<evidence type="ECO:0008006" key="4">
    <source>
        <dbReference type="Google" id="ProtNLM"/>
    </source>
</evidence>
<evidence type="ECO:0000313" key="1">
    <source>
        <dbReference type="EMBL" id="CAF1616698.1"/>
    </source>
</evidence>
<dbReference type="EMBL" id="CAJNOK010054702">
    <property type="protein sequence ID" value="CAF1616698.1"/>
    <property type="molecule type" value="Genomic_DNA"/>
</dbReference>